<dbReference type="InterPro" id="IPR023562">
    <property type="entry name" value="ClpP/TepA"/>
</dbReference>
<dbReference type="GO" id="GO:0004252">
    <property type="term" value="F:serine-type endopeptidase activity"/>
    <property type="evidence" value="ECO:0007669"/>
    <property type="project" value="InterPro"/>
</dbReference>
<dbReference type="PANTHER" id="PTHR10381">
    <property type="entry name" value="ATP-DEPENDENT CLP PROTEASE PROTEOLYTIC SUBUNIT"/>
    <property type="match status" value="1"/>
</dbReference>
<dbReference type="InterPro" id="IPR001907">
    <property type="entry name" value="ClpP"/>
</dbReference>
<evidence type="ECO:0000256" key="3">
    <source>
        <dbReference type="ARBA" id="ARBA00022801"/>
    </source>
</evidence>
<sequence length="245" mass="27369">MKKYRKGVRTKMPEIKKVPFEFHNESKEGKHILTLSGVIQKRYWSDDKYIDAKLIRDNLDGVTDDVVIRLNSNGGDVFQGVEIYNYLKNHSSHITVEVMATAASAATFICAGADEVVMNVGTSFMIHEAETVGWGNKTDIKKTLQALETIDDSILSIYADKTGQSKDQITTWINEARWFTADEAVEFGFANSVKRAEPQEEPQDIASMIQDAVAVAMANLSQPVTNQVEQEPKPKSLIARLRKGE</sequence>
<reference evidence="5" key="1">
    <citation type="journal article" date="2021" name="Proc. Natl. Acad. Sci. U.S.A.">
        <title>A Catalog of Tens of Thousands of Viruses from Human Metagenomes Reveals Hidden Associations with Chronic Diseases.</title>
        <authorList>
            <person name="Tisza M.J."/>
            <person name="Buck C.B."/>
        </authorList>
    </citation>
    <scope>NUCLEOTIDE SEQUENCE</scope>
    <source>
        <strain evidence="5">CtWsj12</strain>
    </source>
</reference>
<keyword evidence="5" id="KW-0645">Protease</keyword>
<keyword evidence="3" id="KW-0378">Hydrolase</keyword>
<evidence type="ECO:0000256" key="2">
    <source>
        <dbReference type="ARBA" id="ARBA00022490"/>
    </source>
</evidence>
<accession>A0A8S5NSI6</accession>
<dbReference type="CDD" id="cd07016">
    <property type="entry name" value="S14_ClpP_1"/>
    <property type="match status" value="1"/>
</dbReference>
<dbReference type="GO" id="GO:0006515">
    <property type="term" value="P:protein quality control for misfolded or incompletely synthesized proteins"/>
    <property type="evidence" value="ECO:0007669"/>
    <property type="project" value="TreeGrafter"/>
</dbReference>
<dbReference type="GO" id="GO:0051117">
    <property type="term" value="F:ATPase binding"/>
    <property type="evidence" value="ECO:0007669"/>
    <property type="project" value="TreeGrafter"/>
</dbReference>
<dbReference type="GO" id="GO:0009368">
    <property type="term" value="C:endopeptidase Clp complex"/>
    <property type="evidence" value="ECO:0007669"/>
    <property type="project" value="TreeGrafter"/>
</dbReference>
<protein>
    <submittedName>
        <fullName evidence="5">ATP dependent Clp protease</fullName>
    </submittedName>
</protein>
<dbReference type="EMBL" id="BK015233">
    <property type="protein sequence ID" value="DAD97192.1"/>
    <property type="molecule type" value="Genomic_DNA"/>
</dbReference>
<keyword evidence="2" id="KW-0963">Cytoplasm</keyword>
<dbReference type="InterPro" id="IPR029045">
    <property type="entry name" value="ClpP/crotonase-like_dom_sf"/>
</dbReference>
<dbReference type="Pfam" id="PF00574">
    <property type="entry name" value="CLP_protease"/>
    <property type="match status" value="1"/>
</dbReference>
<dbReference type="GO" id="GO:0004176">
    <property type="term" value="F:ATP-dependent peptidase activity"/>
    <property type="evidence" value="ECO:0007669"/>
    <property type="project" value="InterPro"/>
</dbReference>
<dbReference type="SUPFAM" id="SSF52096">
    <property type="entry name" value="ClpP/crotonase"/>
    <property type="match status" value="1"/>
</dbReference>
<dbReference type="Gene3D" id="3.90.226.10">
    <property type="entry name" value="2-enoyl-CoA Hydratase, Chain A, domain 1"/>
    <property type="match status" value="1"/>
</dbReference>
<dbReference type="NCBIfam" id="NF045542">
    <property type="entry name" value="Clp_rel_HeadMat"/>
    <property type="match status" value="1"/>
</dbReference>
<evidence type="ECO:0000256" key="1">
    <source>
        <dbReference type="ARBA" id="ARBA00007039"/>
    </source>
</evidence>
<proteinExistence type="inferred from homology"/>
<evidence type="ECO:0000256" key="4">
    <source>
        <dbReference type="SAM" id="MobiDB-lite"/>
    </source>
</evidence>
<feature type="region of interest" description="Disordered" evidence="4">
    <location>
        <begin position="225"/>
        <end position="245"/>
    </location>
</feature>
<comment type="similarity">
    <text evidence="1">Belongs to the peptidase S14 family.</text>
</comment>
<dbReference type="PANTHER" id="PTHR10381:SF70">
    <property type="entry name" value="ATP-DEPENDENT CLP PROTEASE PROTEOLYTIC SUBUNIT"/>
    <property type="match status" value="1"/>
</dbReference>
<name>A0A8S5NSI6_9CAUD</name>
<organism evidence="5">
    <name type="scientific">Siphoviridae sp. ctWsj12</name>
    <dbReference type="NCBI Taxonomy" id="2826363"/>
    <lineage>
        <taxon>Viruses</taxon>
        <taxon>Duplodnaviria</taxon>
        <taxon>Heunggongvirae</taxon>
        <taxon>Uroviricota</taxon>
        <taxon>Caudoviricetes</taxon>
    </lineage>
</organism>
<evidence type="ECO:0000313" key="5">
    <source>
        <dbReference type="EMBL" id="DAD97192.1"/>
    </source>
</evidence>
<dbReference type="PRINTS" id="PR00127">
    <property type="entry name" value="CLPPROTEASEP"/>
</dbReference>